<feature type="transmembrane region" description="Helical" evidence="1">
    <location>
        <begin position="164"/>
        <end position="181"/>
    </location>
</feature>
<reference evidence="3" key="1">
    <citation type="journal article" date="2023" name="Mol. Phylogenet. Evol.">
        <title>Genome-scale phylogeny and comparative genomics of the fungal order Sordariales.</title>
        <authorList>
            <person name="Hensen N."/>
            <person name="Bonometti L."/>
            <person name="Westerberg I."/>
            <person name="Brannstrom I.O."/>
            <person name="Guillou S."/>
            <person name="Cros-Aarteil S."/>
            <person name="Calhoun S."/>
            <person name="Haridas S."/>
            <person name="Kuo A."/>
            <person name="Mondo S."/>
            <person name="Pangilinan J."/>
            <person name="Riley R."/>
            <person name="LaButti K."/>
            <person name="Andreopoulos B."/>
            <person name="Lipzen A."/>
            <person name="Chen C."/>
            <person name="Yan M."/>
            <person name="Daum C."/>
            <person name="Ng V."/>
            <person name="Clum A."/>
            <person name="Steindorff A."/>
            <person name="Ohm R.A."/>
            <person name="Martin F."/>
            <person name="Silar P."/>
            <person name="Natvig D.O."/>
            <person name="Lalanne C."/>
            <person name="Gautier V."/>
            <person name="Ament-Velasquez S.L."/>
            <person name="Kruys A."/>
            <person name="Hutchinson M.I."/>
            <person name="Powell A.J."/>
            <person name="Barry K."/>
            <person name="Miller A.N."/>
            <person name="Grigoriev I.V."/>
            <person name="Debuchy R."/>
            <person name="Gladieux P."/>
            <person name="Hiltunen Thoren M."/>
            <person name="Johannesson H."/>
        </authorList>
    </citation>
    <scope>NUCLEOTIDE SEQUENCE</scope>
    <source>
        <strain evidence="3">CBS 757.83</strain>
    </source>
</reference>
<feature type="signal peptide" evidence="2">
    <location>
        <begin position="1"/>
        <end position="20"/>
    </location>
</feature>
<proteinExistence type="predicted"/>
<reference evidence="3" key="2">
    <citation type="submission" date="2023-05" db="EMBL/GenBank/DDBJ databases">
        <authorList>
            <consortium name="Lawrence Berkeley National Laboratory"/>
            <person name="Steindorff A."/>
            <person name="Hensen N."/>
            <person name="Bonometti L."/>
            <person name="Westerberg I."/>
            <person name="Brannstrom I.O."/>
            <person name="Guillou S."/>
            <person name="Cros-Aarteil S."/>
            <person name="Calhoun S."/>
            <person name="Haridas S."/>
            <person name="Kuo A."/>
            <person name="Mondo S."/>
            <person name="Pangilinan J."/>
            <person name="Riley R."/>
            <person name="Labutti K."/>
            <person name="Andreopoulos B."/>
            <person name="Lipzen A."/>
            <person name="Chen C."/>
            <person name="Yanf M."/>
            <person name="Daum C."/>
            <person name="Ng V."/>
            <person name="Clum A."/>
            <person name="Ohm R."/>
            <person name="Martin F."/>
            <person name="Silar P."/>
            <person name="Natvig D."/>
            <person name="Lalanne C."/>
            <person name="Gautier V."/>
            <person name="Ament-Velasquez S.L."/>
            <person name="Kruys A."/>
            <person name="Hutchinson M.I."/>
            <person name="Powell A.J."/>
            <person name="Barry K."/>
            <person name="Miller A.N."/>
            <person name="Grigoriev I.V."/>
            <person name="Debuchy R."/>
            <person name="Gladieux P."/>
            <person name="Thoren M.H."/>
            <person name="Johannesson H."/>
        </authorList>
    </citation>
    <scope>NUCLEOTIDE SEQUENCE</scope>
    <source>
        <strain evidence="3">CBS 757.83</strain>
    </source>
</reference>
<evidence type="ECO:0000256" key="1">
    <source>
        <dbReference type="SAM" id="Phobius"/>
    </source>
</evidence>
<dbReference type="Proteomes" id="UP001305647">
    <property type="component" value="Unassembled WGS sequence"/>
</dbReference>
<dbReference type="EMBL" id="MU863625">
    <property type="protein sequence ID" value="KAK4105671.1"/>
    <property type="molecule type" value="Genomic_DNA"/>
</dbReference>
<keyword evidence="1" id="KW-1133">Transmembrane helix</keyword>
<sequence>MPSGWPALCAVSSFLWLSHSLEEHQVIEHPRLSTLLVLLIAAISSYAASLCAAWLPGTNGRFTDESGPLKVKRTNLHKKPRRYFLPGLIVCIIFRLEIFHRVTLDLPCSKPGIEAFLPLLILLYELLPGRRVRVGANDDEDKDADDPGMTVFDALGRWFTESKGSLSIGILMLTWGTYFASSHGPRSTIFCSSHDWPTLVVLLQWAGLILDASIIITVWRVLAWARTTKTRLRTLSGILFAASFGTASLYWVFRLFLPAKPMNYNFRGLDSLYLFDVVVDGLAFSVCLVSTSLLAPEESPLSLSGTVAFLFGLSEAVQKTKLTGTWENTSPAATYFALTFVCVGFSHFVYANNIRSVVFVHRAFVVFLLVLVTIVATIYTPIKALQVTDQHPLFKIIYDARVEADRWLIYATVSDSVPMGIQEYKERHNGKKPPPKFDVWYNFAKERRSVFLDHFPQIQNDLLPFWGVTPSKIREDVRRAATEPNMALLQIQAGKCLHNLPSASPHSAVMDGLVDLVKGFAEHLADMELAINLEERPRVLAPWDDIQRFTKTANRKRVSKLLPRGSGWLNEMPVAQSMANDKMQAPDSVTPVRAVREMTALACPPGTRARAGTHWDIRGFCTFCARPQSQGQSLIDWPLSQEICHQSDLLRLHSLYMTPAERLPLQELLPVFSRAKTDSYSDILLPLPRAGEEAADSNTEGFDMKLKKLFWRGEVDRLGASHELVRGGHQDRLVHSLNTAARSDKTTLMLPISKGSYAFEQAPTADLNELLPIDVAFSEYTTCQPGSDSSSSTCEAVDAYLAKKPSDEKALRSQYVMVVDADSSPPPELLSTLRSSSVPFYASIFREWYSDRLRPWVHFVPVDLRFHALHGTLAYFVGMQTRDGRKLNGRHVDMEGRPKDGKWIAEEGKRWAGRVLRREDIEVYLFRLLLEWGRVVDDNREELGFELVV</sequence>
<accession>A0AAN6T655</accession>
<dbReference type="AlphaFoldDB" id="A0AAN6T655"/>
<feature type="chain" id="PRO_5042837521" evidence="2">
    <location>
        <begin position="21"/>
        <end position="949"/>
    </location>
</feature>
<feature type="transmembrane region" description="Helical" evidence="1">
    <location>
        <begin position="273"/>
        <end position="294"/>
    </location>
</feature>
<feature type="transmembrane region" description="Helical" evidence="1">
    <location>
        <begin position="234"/>
        <end position="253"/>
    </location>
</feature>
<feature type="transmembrane region" description="Helical" evidence="1">
    <location>
        <begin position="36"/>
        <end position="55"/>
    </location>
</feature>
<keyword evidence="2" id="KW-0732">Signal</keyword>
<dbReference type="PANTHER" id="PTHR12203:SF35">
    <property type="entry name" value="PROTEIN O-GLUCOSYLTRANSFERASE 1"/>
    <property type="match status" value="1"/>
</dbReference>
<dbReference type="InterPro" id="IPR051091">
    <property type="entry name" value="O-Glucosyltr/Glycosyltrsf_90"/>
</dbReference>
<feature type="transmembrane region" description="Helical" evidence="1">
    <location>
        <begin position="332"/>
        <end position="351"/>
    </location>
</feature>
<feature type="transmembrane region" description="Helical" evidence="1">
    <location>
        <begin position="363"/>
        <end position="382"/>
    </location>
</feature>
<evidence type="ECO:0000313" key="3">
    <source>
        <dbReference type="EMBL" id="KAK4105671.1"/>
    </source>
</evidence>
<evidence type="ECO:0000313" key="4">
    <source>
        <dbReference type="Proteomes" id="UP001305647"/>
    </source>
</evidence>
<protein>
    <submittedName>
        <fullName evidence="3">Glycosyltransferase family 90 protein</fullName>
    </submittedName>
</protein>
<feature type="transmembrane region" description="Helical" evidence="1">
    <location>
        <begin position="301"/>
        <end position="320"/>
    </location>
</feature>
<evidence type="ECO:0000256" key="2">
    <source>
        <dbReference type="SAM" id="SignalP"/>
    </source>
</evidence>
<name>A0AAN6T655_9PEZI</name>
<comment type="caution">
    <text evidence="3">The sequence shown here is derived from an EMBL/GenBank/DDBJ whole genome shotgun (WGS) entry which is preliminary data.</text>
</comment>
<keyword evidence="1" id="KW-0812">Transmembrane</keyword>
<gene>
    <name evidence="3" type="ORF">N658DRAFT_463187</name>
</gene>
<dbReference type="PANTHER" id="PTHR12203">
    <property type="entry name" value="KDEL LYS-ASP-GLU-LEU CONTAINING - RELATED"/>
    <property type="match status" value="1"/>
</dbReference>
<organism evidence="3 4">
    <name type="scientific">Parathielavia hyrcaniae</name>
    <dbReference type="NCBI Taxonomy" id="113614"/>
    <lineage>
        <taxon>Eukaryota</taxon>
        <taxon>Fungi</taxon>
        <taxon>Dikarya</taxon>
        <taxon>Ascomycota</taxon>
        <taxon>Pezizomycotina</taxon>
        <taxon>Sordariomycetes</taxon>
        <taxon>Sordariomycetidae</taxon>
        <taxon>Sordariales</taxon>
        <taxon>Chaetomiaceae</taxon>
        <taxon>Parathielavia</taxon>
    </lineage>
</organism>
<keyword evidence="1" id="KW-0472">Membrane</keyword>
<keyword evidence="4" id="KW-1185">Reference proteome</keyword>
<feature type="transmembrane region" description="Helical" evidence="1">
    <location>
        <begin position="201"/>
        <end position="222"/>
    </location>
</feature>